<dbReference type="PANTHER" id="PTHR33112:SF16">
    <property type="entry name" value="HETEROKARYON INCOMPATIBILITY DOMAIN-CONTAINING PROTEIN"/>
    <property type="match status" value="1"/>
</dbReference>
<dbReference type="InterPro" id="IPR010730">
    <property type="entry name" value="HET"/>
</dbReference>
<gene>
    <name evidence="2" type="ORF">TRIATDRAFT_185737</name>
</gene>
<dbReference type="Proteomes" id="UP000005426">
    <property type="component" value="Unassembled WGS sequence"/>
</dbReference>
<dbReference type="EMBL" id="ABDG02000018">
    <property type="protein sequence ID" value="EHK48474.1"/>
    <property type="molecule type" value="Genomic_DNA"/>
</dbReference>
<organism evidence="2 3">
    <name type="scientific">Hypocrea atroviridis (strain ATCC 20476 / IMI 206040)</name>
    <name type="common">Trichoderma atroviride</name>
    <dbReference type="NCBI Taxonomy" id="452589"/>
    <lineage>
        <taxon>Eukaryota</taxon>
        <taxon>Fungi</taxon>
        <taxon>Dikarya</taxon>
        <taxon>Ascomycota</taxon>
        <taxon>Pezizomycotina</taxon>
        <taxon>Sordariomycetes</taxon>
        <taxon>Hypocreomycetidae</taxon>
        <taxon>Hypocreales</taxon>
        <taxon>Hypocreaceae</taxon>
        <taxon>Trichoderma</taxon>
    </lineage>
</organism>
<dbReference type="Pfam" id="PF06985">
    <property type="entry name" value="HET"/>
    <property type="match status" value="1"/>
</dbReference>
<keyword evidence="3" id="KW-1185">Reference proteome</keyword>
<accession>G9NKQ2</accession>
<dbReference type="STRING" id="452589.G9NKQ2"/>
<reference evidence="2 3" key="1">
    <citation type="journal article" date="2011" name="Genome Biol.">
        <title>Comparative genome sequence analysis underscores mycoparasitism as the ancestral life style of Trichoderma.</title>
        <authorList>
            <person name="Kubicek C.P."/>
            <person name="Herrera-Estrella A."/>
            <person name="Seidl-Seiboth V."/>
            <person name="Martinez D.A."/>
            <person name="Druzhinina I.S."/>
            <person name="Thon M."/>
            <person name="Zeilinger S."/>
            <person name="Casas-Flores S."/>
            <person name="Horwitz B.A."/>
            <person name="Mukherjee P.K."/>
            <person name="Mukherjee M."/>
            <person name="Kredics L."/>
            <person name="Alcaraz L.D."/>
            <person name="Aerts A."/>
            <person name="Antal Z."/>
            <person name="Atanasova L."/>
            <person name="Cervantes-Badillo M.G."/>
            <person name="Challacombe J."/>
            <person name="Chertkov O."/>
            <person name="McCluskey K."/>
            <person name="Coulpier F."/>
            <person name="Deshpande N."/>
            <person name="von Doehren H."/>
            <person name="Ebbole D.J."/>
            <person name="Esquivel-Naranjo E.U."/>
            <person name="Fekete E."/>
            <person name="Flipphi M."/>
            <person name="Glaser F."/>
            <person name="Gomez-Rodriguez E.Y."/>
            <person name="Gruber S."/>
            <person name="Han C."/>
            <person name="Henrissat B."/>
            <person name="Hermosa R."/>
            <person name="Hernandez-Onate M."/>
            <person name="Karaffa L."/>
            <person name="Kosti I."/>
            <person name="Le Crom S."/>
            <person name="Lindquist E."/>
            <person name="Lucas S."/>
            <person name="Luebeck M."/>
            <person name="Luebeck P.S."/>
            <person name="Margeot A."/>
            <person name="Metz B."/>
            <person name="Misra M."/>
            <person name="Nevalainen H."/>
            <person name="Omann M."/>
            <person name="Packer N."/>
            <person name="Perrone G."/>
            <person name="Uresti-Rivera E.E."/>
            <person name="Salamov A."/>
            <person name="Schmoll M."/>
            <person name="Seiboth B."/>
            <person name="Shapiro H."/>
            <person name="Sukno S."/>
            <person name="Tamayo-Ramos J.A."/>
            <person name="Tisch D."/>
            <person name="Wiest A."/>
            <person name="Wilkinson H.H."/>
            <person name="Zhang M."/>
            <person name="Coutinho P.M."/>
            <person name="Kenerley C.M."/>
            <person name="Monte E."/>
            <person name="Baker S.E."/>
            <person name="Grigoriev I.V."/>
        </authorList>
    </citation>
    <scope>NUCLEOTIDE SEQUENCE [LARGE SCALE GENOMIC DNA]</scope>
    <source>
        <strain evidence="3">ATCC 20476 / IMI 206040</strain>
    </source>
</reference>
<feature type="non-terminal residue" evidence="2">
    <location>
        <position position="193"/>
    </location>
</feature>
<dbReference type="OMA" id="ATISHRW"/>
<protein>
    <recommendedName>
        <fullName evidence="1">Heterokaryon incompatibility domain-containing protein</fullName>
    </recommendedName>
</protein>
<proteinExistence type="predicted"/>
<name>G9NKQ2_HYPAI</name>
<evidence type="ECO:0000259" key="1">
    <source>
        <dbReference type="Pfam" id="PF06985"/>
    </source>
</evidence>
<dbReference type="eggNOG" id="ENOG502RX3U">
    <property type="taxonomic scope" value="Eukaryota"/>
</dbReference>
<evidence type="ECO:0000313" key="2">
    <source>
        <dbReference type="EMBL" id="EHK48474.1"/>
    </source>
</evidence>
<dbReference type="OrthoDB" id="2958217at2759"/>
<sequence>MPKAYQDTVRIARALGVKYIWIDALCIIQDDVSDWETESKMMAEIFQNALKSPWRARGWTFQEDMFATRKLYFGHMMMYWDSFQPPDVMRTEDKIIDDALDRVKTAKLPRIQSSSGLLSGYDYDAWYHSIVDYSEKLLTFETDRLPAVSSYAKLIAGEDVYLAGLWKNDLHRGLLWKIQRKKRKTFGSLMSDL</sequence>
<dbReference type="AlphaFoldDB" id="G9NKQ2"/>
<evidence type="ECO:0000313" key="3">
    <source>
        <dbReference type="Proteomes" id="UP000005426"/>
    </source>
</evidence>
<comment type="caution">
    <text evidence="2">The sequence shown here is derived from an EMBL/GenBank/DDBJ whole genome shotgun (WGS) entry which is preliminary data.</text>
</comment>
<dbReference type="PANTHER" id="PTHR33112">
    <property type="entry name" value="DOMAIN PROTEIN, PUTATIVE-RELATED"/>
    <property type="match status" value="1"/>
</dbReference>
<feature type="domain" description="Heterokaryon incompatibility" evidence="1">
    <location>
        <begin position="2"/>
        <end position="49"/>
    </location>
</feature>
<dbReference type="HOGENOM" id="CLU_1357581_0_0_1"/>